<accession>A0ACD5TC20</accession>
<reference evidence="1" key="1">
    <citation type="submission" date="2021-05" db="EMBL/GenBank/DDBJ databases">
        <authorList>
            <person name="Scholz U."/>
            <person name="Mascher M."/>
            <person name="Fiebig A."/>
        </authorList>
    </citation>
    <scope>NUCLEOTIDE SEQUENCE [LARGE SCALE GENOMIC DNA]</scope>
</reference>
<organism evidence="1 2">
    <name type="scientific">Avena sativa</name>
    <name type="common">Oat</name>
    <dbReference type="NCBI Taxonomy" id="4498"/>
    <lineage>
        <taxon>Eukaryota</taxon>
        <taxon>Viridiplantae</taxon>
        <taxon>Streptophyta</taxon>
        <taxon>Embryophyta</taxon>
        <taxon>Tracheophyta</taxon>
        <taxon>Spermatophyta</taxon>
        <taxon>Magnoliopsida</taxon>
        <taxon>Liliopsida</taxon>
        <taxon>Poales</taxon>
        <taxon>Poaceae</taxon>
        <taxon>BOP clade</taxon>
        <taxon>Pooideae</taxon>
        <taxon>Poodae</taxon>
        <taxon>Poeae</taxon>
        <taxon>Poeae Chloroplast Group 1 (Aveneae type)</taxon>
        <taxon>Aveninae</taxon>
        <taxon>Avena</taxon>
    </lineage>
</organism>
<dbReference type="Proteomes" id="UP001732700">
    <property type="component" value="Chromosome 1A"/>
</dbReference>
<keyword evidence="2" id="KW-1185">Reference proteome</keyword>
<proteinExistence type="predicted"/>
<reference evidence="1" key="2">
    <citation type="submission" date="2025-09" db="UniProtKB">
        <authorList>
            <consortium name="EnsemblPlants"/>
        </authorList>
    </citation>
    <scope>IDENTIFICATION</scope>
</reference>
<dbReference type="EnsemblPlants" id="AVESA.00010b.r2.1AG0027700.1">
    <property type="protein sequence ID" value="AVESA.00010b.r2.1AG0027700.1.CDS"/>
    <property type="gene ID" value="AVESA.00010b.r2.1AG0027700"/>
</dbReference>
<name>A0ACD5TC20_AVESA</name>
<protein>
    <submittedName>
        <fullName evidence="1">Uncharacterized protein</fullName>
    </submittedName>
</protein>
<sequence length="411" mass="40894">MSGVVSADGRVPARSEVEFGMEKATETAATASPPAAAAQPTPETTTEAARPAPLPATAVVTVATAGRGEGKRKRGRPRKYGADGGPVRPLKATPISASVPDDSGGGQYTPAASVGAVMKRGRGAGRPVGFVSRAAPMVAVTAATPTAAAVVSTAPPSAAVVVSTPPPSATTTAAAVAQKQQLGPQTGTGPLASSGDAVGCASGANFTPHILNVVAGEDINMKIISFSQQGPRAICILSANGMISNVTLRQHDSLGGTVTYEGRFELLSLSGSFTPTDNGGSRDRSGGMSVSLAAADGRVIGGGVAGLLVAASPVQVVVGSFVPSYHQMDQNARKPVVEMKTGAAPQPAVGFTISSGGDMADSYQQPKGGNPTSAFRVENWTAHPVAAAAAPAEARRTPSSSETKQVPVPGG</sequence>
<evidence type="ECO:0000313" key="1">
    <source>
        <dbReference type="EnsemblPlants" id="AVESA.00010b.r2.1AG0027700.1.CDS"/>
    </source>
</evidence>
<evidence type="ECO:0000313" key="2">
    <source>
        <dbReference type="Proteomes" id="UP001732700"/>
    </source>
</evidence>